<name>I7LJ83_METBM</name>
<dbReference type="EMBL" id="HE964772">
    <property type="protein sequence ID" value="CCJ35727.1"/>
    <property type="molecule type" value="Genomic_DNA"/>
</dbReference>
<evidence type="ECO:0008006" key="3">
    <source>
        <dbReference type="Google" id="ProtNLM"/>
    </source>
</evidence>
<dbReference type="KEGG" id="mbg:BN140_0804"/>
<dbReference type="AlphaFoldDB" id="I7LJ83"/>
<sequence length="91" mass="10327">MKKYGDIFYHRDRYECDFLVRSGRTIVQAVQVTQSLQDDATRQREMRGLVEAMDAHGLDEGTIVTASESAETTVDGRAVHIVPIAEWLEEL</sequence>
<accession>I7LJ83</accession>
<dbReference type="RefSeq" id="WP_014866704.1">
    <property type="nucleotide sequence ID" value="NC_018227.2"/>
</dbReference>
<reference evidence="2" key="1">
    <citation type="journal article" date="2012" name="J. Bacteriol.">
        <title>Complete genome sequence of the hydrogenotrophic, methanogenic archaeon Methanoculleus bourgensis strain MS2T, isolated from a sewage sludge digester.</title>
        <authorList>
            <person name="Maus I."/>
            <person name="Wibberg D."/>
            <person name="Stantscheff R."/>
            <person name="Eikmeyer F.G."/>
            <person name="Seffner A."/>
            <person name="Boelter J."/>
            <person name="Szczepanowski R."/>
            <person name="Blom J."/>
            <person name="Jaenicke S."/>
            <person name="Konig H."/>
            <person name="Puhler A."/>
            <person name="Schluter A."/>
        </authorList>
    </citation>
    <scope>NUCLEOTIDE SEQUENCE [LARGE SCALE GENOMIC DNA]</scope>
    <source>
        <strain evidence="2">ATCC 43281 / DSM 3045 / OCM 15 / MS2</strain>
    </source>
</reference>
<dbReference type="HOGENOM" id="CLU_181224_0_0_2"/>
<proteinExistence type="predicted"/>
<gene>
    <name evidence="1" type="ordered locus">BN140_0804</name>
</gene>
<dbReference type="STRING" id="1201294.BN140_0804"/>
<dbReference type="PATRIC" id="fig|1201294.9.peg.879"/>
<protein>
    <recommendedName>
        <fullName evidence="3">ATP-binding protein</fullName>
    </recommendedName>
</protein>
<keyword evidence="2" id="KW-1185">Reference proteome</keyword>
<dbReference type="PANTHER" id="PTHR33295:SF8">
    <property type="entry name" value="AAA+ ATPASE DOMAIN-CONTAINING PROTEIN"/>
    <property type="match status" value="1"/>
</dbReference>
<dbReference type="GeneID" id="13354585"/>
<evidence type="ECO:0000313" key="1">
    <source>
        <dbReference type="EMBL" id="CCJ35727.1"/>
    </source>
</evidence>
<evidence type="ECO:0000313" key="2">
    <source>
        <dbReference type="Proteomes" id="UP000009007"/>
    </source>
</evidence>
<organism evidence="1 2">
    <name type="scientific">Methanoculleus bourgensis (strain ATCC 43281 / DSM 3045 / OCM 15 / MS2)</name>
    <name type="common">Methanogenium bourgense</name>
    <dbReference type="NCBI Taxonomy" id="1201294"/>
    <lineage>
        <taxon>Archaea</taxon>
        <taxon>Methanobacteriati</taxon>
        <taxon>Methanobacteriota</taxon>
        <taxon>Stenosarchaea group</taxon>
        <taxon>Methanomicrobia</taxon>
        <taxon>Methanomicrobiales</taxon>
        <taxon>Methanomicrobiaceae</taxon>
        <taxon>Methanoculleus</taxon>
    </lineage>
</organism>
<dbReference type="BioCyc" id="MBOU1201294:BN140_RS04040-MONOMER"/>
<dbReference type="Proteomes" id="UP000009007">
    <property type="component" value="Chromosome I"/>
</dbReference>
<dbReference type="PANTHER" id="PTHR33295">
    <property type="entry name" value="ATPASE"/>
    <property type="match status" value="1"/>
</dbReference>